<dbReference type="Proteomes" id="UP000031668">
    <property type="component" value="Unassembled WGS sequence"/>
</dbReference>
<evidence type="ECO:0000313" key="2">
    <source>
        <dbReference type="EMBL" id="KII70444.1"/>
    </source>
</evidence>
<dbReference type="PANTHER" id="PTHR11220:SF73">
    <property type="entry name" value="HEME-BINDING PROTEIN 2"/>
    <property type="match status" value="1"/>
</dbReference>
<dbReference type="OMA" id="VYDSPWR"/>
<dbReference type="InterPro" id="IPR006917">
    <property type="entry name" value="SOUL_heme-bd"/>
</dbReference>
<evidence type="ECO:0000313" key="3">
    <source>
        <dbReference type="Proteomes" id="UP000031668"/>
    </source>
</evidence>
<dbReference type="PANTHER" id="PTHR11220">
    <property type="entry name" value="HEME-BINDING PROTEIN-RELATED"/>
    <property type="match status" value="1"/>
</dbReference>
<comment type="caution">
    <text evidence="2">The sequence shown here is derived from an EMBL/GenBank/DDBJ whole genome shotgun (WGS) entry which is preliminary data.</text>
</comment>
<dbReference type="SUPFAM" id="SSF55136">
    <property type="entry name" value="Probable bacterial effector-binding domain"/>
    <property type="match status" value="1"/>
</dbReference>
<accession>A0A0C2IY93</accession>
<dbReference type="InterPro" id="IPR011256">
    <property type="entry name" value="Reg_factor_effector_dom_sf"/>
</dbReference>
<evidence type="ECO:0000256" key="1">
    <source>
        <dbReference type="ARBA" id="ARBA00009817"/>
    </source>
</evidence>
<keyword evidence="3" id="KW-1185">Reference proteome</keyword>
<organism evidence="2 3">
    <name type="scientific">Thelohanellus kitauei</name>
    <name type="common">Myxosporean</name>
    <dbReference type="NCBI Taxonomy" id="669202"/>
    <lineage>
        <taxon>Eukaryota</taxon>
        <taxon>Metazoa</taxon>
        <taxon>Cnidaria</taxon>
        <taxon>Myxozoa</taxon>
        <taxon>Myxosporea</taxon>
        <taxon>Bivalvulida</taxon>
        <taxon>Platysporina</taxon>
        <taxon>Myxobolidae</taxon>
        <taxon>Thelohanellus</taxon>
    </lineage>
</organism>
<dbReference type="Pfam" id="PF04832">
    <property type="entry name" value="SOUL"/>
    <property type="match status" value="1"/>
</dbReference>
<gene>
    <name evidence="2" type="ORF">RF11_09707</name>
</gene>
<dbReference type="AlphaFoldDB" id="A0A0C2IY93"/>
<reference evidence="2 3" key="1">
    <citation type="journal article" date="2014" name="Genome Biol. Evol.">
        <title>The genome of the myxosporean Thelohanellus kitauei shows adaptations to nutrient acquisition within its fish host.</title>
        <authorList>
            <person name="Yang Y."/>
            <person name="Xiong J."/>
            <person name="Zhou Z."/>
            <person name="Huo F."/>
            <person name="Miao W."/>
            <person name="Ran C."/>
            <person name="Liu Y."/>
            <person name="Zhang J."/>
            <person name="Feng J."/>
            <person name="Wang M."/>
            <person name="Wang M."/>
            <person name="Wang L."/>
            <person name="Yao B."/>
        </authorList>
    </citation>
    <scope>NUCLEOTIDE SEQUENCE [LARGE SCALE GENOMIC DNA]</scope>
    <source>
        <strain evidence="2">Wuqing</strain>
    </source>
</reference>
<dbReference type="OrthoDB" id="6424451at2759"/>
<proteinExistence type="inferred from homology"/>
<protein>
    <submittedName>
        <fullName evidence="2">Heme-binding protein 2</fullName>
    </submittedName>
</protein>
<dbReference type="EMBL" id="JWZT01002080">
    <property type="protein sequence ID" value="KII70444.1"/>
    <property type="molecule type" value="Genomic_DNA"/>
</dbReference>
<name>A0A0C2IY93_THEKT</name>
<sequence length="183" mass="21357">MVDSGSQGKYESPKYETLQSCGQKCEERLYESSIWVVTNNPKNSFFESNSLFMALFKYIQGNNDKKKTINMTVPVLSKYVGDQMMDMRFFLTNDMSQEIYSPTDKDRVYIQNQPKQTFFVTSFGGYSSSTIIRDKHQELVNILKEKGLSGSFDENTFYTAGYDSPWKPFNRHNEIWIEKISRE</sequence>
<dbReference type="FunFam" id="3.20.80.10:FF:000002">
    <property type="entry name" value="Heme-binding protein 2"/>
    <property type="match status" value="1"/>
</dbReference>
<comment type="similarity">
    <text evidence="1">Belongs to the HEBP family.</text>
</comment>
<dbReference type="Gene3D" id="3.20.80.10">
    <property type="entry name" value="Regulatory factor, effector binding domain"/>
    <property type="match status" value="1"/>
</dbReference>